<accession>A0A8J2ZJU1</accession>
<dbReference type="Pfam" id="PF00293">
    <property type="entry name" value="NUDIX"/>
    <property type="match status" value="1"/>
</dbReference>
<comment type="similarity">
    <text evidence="3">Belongs to the Nudix hydrolase family.</text>
</comment>
<dbReference type="AlphaFoldDB" id="A0A8J2ZJU1"/>
<dbReference type="PROSITE" id="PS51462">
    <property type="entry name" value="NUDIX"/>
    <property type="match status" value="1"/>
</dbReference>
<dbReference type="PANTHER" id="PTHR43736">
    <property type="entry name" value="ADP-RIBOSE PYROPHOSPHATASE"/>
    <property type="match status" value="1"/>
</dbReference>
<evidence type="ECO:0000313" key="6">
    <source>
        <dbReference type="Proteomes" id="UP000617145"/>
    </source>
</evidence>
<feature type="domain" description="Nudix hydrolase" evidence="4">
    <location>
        <begin position="3"/>
        <end position="135"/>
    </location>
</feature>
<dbReference type="Gene3D" id="3.90.79.10">
    <property type="entry name" value="Nucleoside Triphosphate Pyrophosphohydrolase"/>
    <property type="match status" value="1"/>
</dbReference>
<sequence>MTTPKLAALAVVLKGDQVLLVRRRNPPDAGLWGYPGGHVNFGETTAEAAVRELFEETGVIAAPVRSLMGLDTFARTEAGVVTHHFYLVAVQCSHVSGTPQGQDDVFEAAWHPQEDVLHGRLPLSREVDRVLHAALAPGDAPL</sequence>
<dbReference type="CDD" id="cd04673">
    <property type="entry name" value="NUDIX_ADPRase"/>
    <property type="match status" value="1"/>
</dbReference>
<keyword evidence="6" id="KW-1185">Reference proteome</keyword>
<comment type="cofactor">
    <cofactor evidence="1">
        <name>Mg(2+)</name>
        <dbReference type="ChEBI" id="CHEBI:18420"/>
    </cofactor>
</comment>
<evidence type="ECO:0000256" key="1">
    <source>
        <dbReference type="ARBA" id="ARBA00001946"/>
    </source>
</evidence>
<dbReference type="Proteomes" id="UP000617145">
    <property type="component" value="Unassembled WGS sequence"/>
</dbReference>
<dbReference type="PANTHER" id="PTHR43736:SF1">
    <property type="entry name" value="DIHYDRONEOPTERIN TRIPHOSPHATE DIPHOSPHATASE"/>
    <property type="match status" value="1"/>
</dbReference>
<proteinExistence type="inferred from homology"/>
<dbReference type="PRINTS" id="PR00502">
    <property type="entry name" value="NUDIXFAMILY"/>
</dbReference>
<dbReference type="PROSITE" id="PS00893">
    <property type="entry name" value="NUDIX_BOX"/>
    <property type="match status" value="1"/>
</dbReference>
<organism evidence="5 6">
    <name type="scientific">Salipiger pallidus</name>
    <dbReference type="NCBI Taxonomy" id="1775170"/>
    <lineage>
        <taxon>Bacteria</taxon>
        <taxon>Pseudomonadati</taxon>
        <taxon>Pseudomonadota</taxon>
        <taxon>Alphaproteobacteria</taxon>
        <taxon>Rhodobacterales</taxon>
        <taxon>Roseobacteraceae</taxon>
        <taxon>Salipiger</taxon>
    </lineage>
</organism>
<dbReference type="InterPro" id="IPR020084">
    <property type="entry name" value="NUDIX_hydrolase_CS"/>
</dbReference>
<dbReference type="SUPFAM" id="SSF55811">
    <property type="entry name" value="Nudix"/>
    <property type="match status" value="1"/>
</dbReference>
<evidence type="ECO:0000259" key="4">
    <source>
        <dbReference type="PROSITE" id="PS51462"/>
    </source>
</evidence>
<keyword evidence="2 3" id="KW-0378">Hydrolase</keyword>
<evidence type="ECO:0000256" key="2">
    <source>
        <dbReference type="ARBA" id="ARBA00022801"/>
    </source>
</evidence>
<reference evidence="5" key="1">
    <citation type="journal article" date="2014" name="Int. J. Syst. Evol. Microbiol.">
        <title>Complete genome sequence of Corynebacterium casei LMG S-19264T (=DSM 44701T), isolated from a smear-ripened cheese.</title>
        <authorList>
            <consortium name="US DOE Joint Genome Institute (JGI-PGF)"/>
            <person name="Walter F."/>
            <person name="Albersmeier A."/>
            <person name="Kalinowski J."/>
            <person name="Ruckert C."/>
        </authorList>
    </citation>
    <scope>NUCLEOTIDE SEQUENCE</scope>
    <source>
        <strain evidence="5">CGMCC 1.15762</strain>
    </source>
</reference>
<comment type="caution">
    <text evidence="5">The sequence shown here is derived from an EMBL/GenBank/DDBJ whole genome shotgun (WGS) entry which is preliminary data.</text>
</comment>
<protein>
    <recommendedName>
        <fullName evidence="4">Nudix hydrolase domain-containing protein</fullName>
    </recommendedName>
</protein>
<name>A0A8J2ZJU1_9RHOB</name>
<dbReference type="InterPro" id="IPR000086">
    <property type="entry name" value="NUDIX_hydrolase_dom"/>
</dbReference>
<dbReference type="InterPro" id="IPR020476">
    <property type="entry name" value="Nudix_hydrolase"/>
</dbReference>
<dbReference type="EMBL" id="BMJV01000003">
    <property type="protein sequence ID" value="GGG71441.1"/>
    <property type="molecule type" value="Genomic_DNA"/>
</dbReference>
<dbReference type="GO" id="GO:0016787">
    <property type="term" value="F:hydrolase activity"/>
    <property type="evidence" value="ECO:0007669"/>
    <property type="project" value="UniProtKB-KW"/>
</dbReference>
<reference evidence="5" key="2">
    <citation type="submission" date="2020-09" db="EMBL/GenBank/DDBJ databases">
        <authorList>
            <person name="Sun Q."/>
            <person name="Zhou Y."/>
        </authorList>
    </citation>
    <scope>NUCLEOTIDE SEQUENCE</scope>
    <source>
        <strain evidence="5">CGMCC 1.15762</strain>
    </source>
</reference>
<evidence type="ECO:0000313" key="5">
    <source>
        <dbReference type="EMBL" id="GGG71441.1"/>
    </source>
</evidence>
<dbReference type="RefSeq" id="WP_188789994.1">
    <property type="nucleotide sequence ID" value="NZ_BMJV01000003.1"/>
</dbReference>
<gene>
    <name evidence="5" type="ORF">GCM10011415_19110</name>
</gene>
<evidence type="ECO:0000256" key="3">
    <source>
        <dbReference type="RuleBase" id="RU003476"/>
    </source>
</evidence>
<dbReference type="InterPro" id="IPR015797">
    <property type="entry name" value="NUDIX_hydrolase-like_dom_sf"/>
</dbReference>